<protein>
    <recommendedName>
        <fullName evidence="3 8">Corrinoid adenosyltransferase</fullName>
        <ecNumber evidence="3 8">2.5.1.17</ecNumber>
    </recommendedName>
    <alternativeName>
        <fullName evidence="8">Cob(II)alamin adenosyltransferase</fullName>
    </alternativeName>
    <alternativeName>
        <fullName evidence="8">Cob(II)yrinic acid a,c-diamide adenosyltransferase</fullName>
    </alternativeName>
</protein>
<organism evidence="9 10">
    <name type="scientific">Billgrantia endophytica</name>
    <dbReference type="NCBI Taxonomy" id="2033802"/>
    <lineage>
        <taxon>Bacteria</taxon>
        <taxon>Pseudomonadati</taxon>
        <taxon>Pseudomonadota</taxon>
        <taxon>Gammaproteobacteria</taxon>
        <taxon>Oceanospirillales</taxon>
        <taxon>Halomonadaceae</taxon>
        <taxon>Billgrantia</taxon>
    </lineage>
</organism>
<evidence type="ECO:0000256" key="8">
    <source>
        <dbReference type="PIRNR" id="PIRNR015617"/>
    </source>
</evidence>
<comment type="caution">
    <text evidence="9">The sequence shown here is derived from an EMBL/GenBank/DDBJ whole genome shotgun (WGS) entry which is preliminary data.</text>
</comment>
<comment type="pathway">
    <text evidence="1 8">Cofactor biosynthesis; adenosylcobalamin biosynthesis; adenosylcobalamin from cob(II)yrinate a,c-diamide: step 2/7.</text>
</comment>
<dbReference type="RefSeq" id="WP_102651428.1">
    <property type="nucleotide sequence ID" value="NZ_PNRF01000001.1"/>
</dbReference>
<dbReference type="Proteomes" id="UP000235803">
    <property type="component" value="Unassembled WGS sequence"/>
</dbReference>
<evidence type="ECO:0000256" key="7">
    <source>
        <dbReference type="ARBA" id="ARBA00048692"/>
    </source>
</evidence>
<keyword evidence="8 9" id="KW-0808">Transferase</keyword>
<dbReference type="Gene3D" id="3.40.50.300">
    <property type="entry name" value="P-loop containing nucleotide triphosphate hydrolases"/>
    <property type="match status" value="1"/>
</dbReference>
<name>A0A2N7UE83_9GAMM</name>
<dbReference type="GO" id="GO:0006779">
    <property type="term" value="P:porphyrin-containing compound biosynthetic process"/>
    <property type="evidence" value="ECO:0007669"/>
    <property type="project" value="UniProtKB-UniRule"/>
</dbReference>
<dbReference type="EC" id="2.5.1.17" evidence="3 8"/>
<reference evidence="9 10" key="1">
    <citation type="submission" date="2018-01" db="EMBL/GenBank/DDBJ databases">
        <title>Halomonas endophytica sp. nov., isolated from storage liquid in the stems of Populus euphratica.</title>
        <authorList>
            <person name="Chen C."/>
        </authorList>
    </citation>
    <scope>NUCLEOTIDE SEQUENCE [LARGE SCALE GENOMIC DNA]</scope>
    <source>
        <strain evidence="9 10">MC28</strain>
    </source>
</reference>
<evidence type="ECO:0000256" key="1">
    <source>
        <dbReference type="ARBA" id="ARBA00005121"/>
    </source>
</evidence>
<dbReference type="UniPathway" id="UPA00148">
    <property type="reaction ID" value="UER00233"/>
</dbReference>
<keyword evidence="4 8" id="KW-0627">Porphyrin biosynthesis</keyword>
<comment type="subcellular location">
    <subcellularLocation>
        <location evidence="8">Cytoplasm</location>
    </subcellularLocation>
</comment>
<comment type="similarity">
    <text evidence="2 8">Belongs to the Cob(I)alamin adenosyltransferase family.</text>
</comment>
<accession>A0A2N7UE83</accession>
<evidence type="ECO:0000313" key="9">
    <source>
        <dbReference type="EMBL" id="PMR78749.1"/>
    </source>
</evidence>
<keyword evidence="8" id="KW-0963">Cytoplasm</keyword>
<comment type="function">
    <text evidence="5 8">Required for both de novo synthesis of the corrin ring for the assimilation of exogenous corrinoids. Participates in the adenosylation of a variety of incomplete and complete corrinoids.</text>
</comment>
<dbReference type="SUPFAM" id="SSF52540">
    <property type="entry name" value="P-loop containing nucleoside triphosphate hydrolases"/>
    <property type="match status" value="1"/>
</dbReference>
<proteinExistence type="inferred from homology"/>
<dbReference type="PIRSF" id="PIRSF015617">
    <property type="entry name" value="Adensltrnsf_CobA"/>
    <property type="match status" value="1"/>
</dbReference>
<comment type="catalytic activity">
    <reaction evidence="6 8">
        <text>2 cob(II)yrinate a,c diamide + reduced [electron-transfer flavoprotein] + 2 ATP = 2 adenosylcob(III)yrinate a,c-diamide + 2 triphosphate + oxidized [electron-transfer flavoprotein] + 3 H(+)</text>
        <dbReference type="Rhea" id="RHEA:11528"/>
        <dbReference type="Rhea" id="RHEA-COMP:10685"/>
        <dbReference type="Rhea" id="RHEA-COMP:10686"/>
        <dbReference type="ChEBI" id="CHEBI:15378"/>
        <dbReference type="ChEBI" id="CHEBI:18036"/>
        <dbReference type="ChEBI" id="CHEBI:30616"/>
        <dbReference type="ChEBI" id="CHEBI:57692"/>
        <dbReference type="ChEBI" id="CHEBI:58307"/>
        <dbReference type="ChEBI" id="CHEBI:58503"/>
        <dbReference type="ChEBI" id="CHEBI:58537"/>
        <dbReference type="EC" id="2.5.1.17"/>
    </reaction>
</comment>
<dbReference type="PANTHER" id="PTHR46638">
    <property type="entry name" value="CORRINOID ADENOSYLTRANSFERASE"/>
    <property type="match status" value="1"/>
</dbReference>
<keyword evidence="8" id="KW-0547">Nucleotide-binding</keyword>
<dbReference type="Pfam" id="PF02572">
    <property type="entry name" value="CobA_CobO_BtuR"/>
    <property type="match status" value="1"/>
</dbReference>
<dbReference type="NCBIfam" id="NF004637">
    <property type="entry name" value="PRK05986.1"/>
    <property type="match status" value="1"/>
</dbReference>
<evidence type="ECO:0000256" key="3">
    <source>
        <dbReference type="ARBA" id="ARBA00012454"/>
    </source>
</evidence>
<comment type="catalytic activity">
    <reaction evidence="7 8">
        <text>2 cob(II)alamin + reduced [electron-transfer flavoprotein] + 2 ATP = 2 adenosylcob(III)alamin + 2 triphosphate + oxidized [electron-transfer flavoprotein] + 3 H(+)</text>
        <dbReference type="Rhea" id="RHEA:28671"/>
        <dbReference type="Rhea" id="RHEA-COMP:10685"/>
        <dbReference type="Rhea" id="RHEA-COMP:10686"/>
        <dbReference type="ChEBI" id="CHEBI:15378"/>
        <dbReference type="ChEBI" id="CHEBI:16304"/>
        <dbReference type="ChEBI" id="CHEBI:18036"/>
        <dbReference type="ChEBI" id="CHEBI:18408"/>
        <dbReference type="ChEBI" id="CHEBI:30616"/>
        <dbReference type="ChEBI" id="CHEBI:57692"/>
        <dbReference type="ChEBI" id="CHEBI:58307"/>
        <dbReference type="EC" id="2.5.1.17"/>
    </reaction>
</comment>
<dbReference type="GO" id="GO:0005737">
    <property type="term" value="C:cytoplasm"/>
    <property type="evidence" value="ECO:0007669"/>
    <property type="project" value="UniProtKB-SubCell"/>
</dbReference>
<evidence type="ECO:0000256" key="5">
    <source>
        <dbReference type="ARBA" id="ARBA00024929"/>
    </source>
</evidence>
<evidence type="ECO:0000256" key="2">
    <source>
        <dbReference type="ARBA" id="ARBA00007487"/>
    </source>
</evidence>
<dbReference type="GO" id="GO:0009236">
    <property type="term" value="P:cobalamin biosynthetic process"/>
    <property type="evidence" value="ECO:0007669"/>
    <property type="project" value="UniProtKB-UniRule"/>
</dbReference>
<dbReference type="EMBL" id="PNRF01000001">
    <property type="protein sequence ID" value="PMR78749.1"/>
    <property type="molecule type" value="Genomic_DNA"/>
</dbReference>
<keyword evidence="8" id="KW-0067">ATP-binding</keyword>
<dbReference type="GO" id="GO:0008817">
    <property type="term" value="F:corrinoid adenosyltransferase activity"/>
    <property type="evidence" value="ECO:0007669"/>
    <property type="project" value="UniProtKB-UniRule"/>
</dbReference>
<dbReference type="CDD" id="cd00561">
    <property type="entry name" value="CobA_ACA"/>
    <property type="match status" value="1"/>
</dbReference>
<dbReference type="InterPro" id="IPR003724">
    <property type="entry name" value="CblAdoTrfase_CobA"/>
</dbReference>
<dbReference type="OrthoDB" id="9810309at2"/>
<evidence type="ECO:0000313" key="10">
    <source>
        <dbReference type="Proteomes" id="UP000235803"/>
    </source>
</evidence>
<sequence>MRDNAKTPERHAQRMSAKQKIMQERIARADKEQGVLLVLTGPGKGKSSSGFGMLARALGHGMKVGVVQFIKGRRETGEEAFFRQLPGVDYHVMGEGFTWDTQDRERDIQAAEAAWKIAGRMLEDPSFDLVLLDELNIALRYDCLDLDRVLDDLQARPDMQHVVVTGRYAPQHLIELADTVTEMKVVKHAFKDQGVKAQKGIEL</sequence>
<dbReference type="InterPro" id="IPR027417">
    <property type="entry name" value="P-loop_NTPase"/>
</dbReference>
<dbReference type="GO" id="GO:0005524">
    <property type="term" value="F:ATP binding"/>
    <property type="evidence" value="ECO:0007669"/>
    <property type="project" value="UniProtKB-UniRule"/>
</dbReference>
<gene>
    <name evidence="9" type="primary">cobO</name>
    <name evidence="9" type="ORF">C1H69_00315</name>
</gene>
<evidence type="ECO:0000256" key="4">
    <source>
        <dbReference type="ARBA" id="ARBA00023244"/>
    </source>
</evidence>
<keyword evidence="10" id="KW-1185">Reference proteome</keyword>
<keyword evidence="8" id="KW-0169">Cobalamin biosynthesis</keyword>
<dbReference type="AlphaFoldDB" id="A0A2N7UE83"/>
<dbReference type="NCBIfam" id="TIGR00708">
    <property type="entry name" value="cobA"/>
    <property type="match status" value="1"/>
</dbReference>
<dbReference type="PANTHER" id="PTHR46638:SF1">
    <property type="entry name" value="CORRINOID ADENOSYLTRANSFERASE"/>
    <property type="match status" value="1"/>
</dbReference>
<evidence type="ECO:0000256" key="6">
    <source>
        <dbReference type="ARBA" id="ARBA00048555"/>
    </source>
</evidence>